<dbReference type="EMBL" id="LXQA010027140">
    <property type="protein sequence ID" value="MCH94360.1"/>
    <property type="molecule type" value="Genomic_DNA"/>
</dbReference>
<sequence length="49" mass="5429">MLQPPPLPAATLRCGRSRKCFYGVTKLACANPNCQMLYQFDPDAIHCST</sequence>
<comment type="caution">
    <text evidence="1">The sequence shown here is derived from an EMBL/GenBank/DDBJ whole genome shotgun (WGS) entry which is preliminary data.</text>
</comment>
<feature type="non-terminal residue" evidence="1">
    <location>
        <position position="49"/>
    </location>
</feature>
<organism evidence="1 2">
    <name type="scientific">Trifolium medium</name>
    <dbReference type="NCBI Taxonomy" id="97028"/>
    <lineage>
        <taxon>Eukaryota</taxon>
        <taxon>Viridiplantae</taxon>
        <taxon>Streptophyta</taxon>
        <taxon>Embryophyta</taxon>
        <taxon>Tracheophyta</taxon>
        <taxon>Spermatophyta</taxon>
        <taxon>Magnoliopsida</taxon>
        <taxon>eudicotyledons</taxon>
        <taxon>Gunneridae</taxon>
        <taxon>Pentapetalae</taxon>
        <taxon>rosids</taxon>
        <taxon>fabids</taxon>
        <taxon>Fabales</taxon>
        <taxon>Fabaceae</taxon>
        <taxon>Papilionoideae</taxon>
        <taxon>50 kb inversion clade</taxon>
        <taxon>NPAAA clade</taxon>
        <taxon>Hologalegina</taxon>
        <taxon>IRL clade</taxon>
        <taxon>Trifolieae</taxon>
        <taxon>Trifolium</taxon>
    </lineage>
</organism>
<accession>A0A392N3G6</accession>
<proteinExistence type="predicted"/>
<evidence type="ECO:0000313" key="1">
    <source>
        <dbReference type="EMBL" id="MCH94360.1"/>
    </source>
</evidence>
<dbReference type="AlphaFoldDB" id="A0A392N3G6"/>
<name>A0A392N3G6_9FABA</name>
<protein>
    <submittedName>
        <fullName evidence="1">Uncharacterized protein</fullName>
    </submittedName>
</protein>
<reference evidence="1 2" key="1">
    <citation type="journal article" date="2018" name="Front. Plant Sci.">
        <title>Red Clover (Trifolium pratense) and Zigzag Clover (T. medium) - A Picture of Genomic Similarities and Differences.</title>
        <authorList>
            <person name="Dluhosova J."/>
            <person name="Istvanek J."/>
            <person name="Nedelnik J."/>
            <person name="Repkova J."/>
        </authorList>
    </citation>
    <scope>NUCLEOTIDE SEQUENCE [LARGE SCALE GENOMIC DNA]</scope>
    <source>
        <strain evidence="2">cv. 10/8</strain>
        <tissue evidence="1">Leaf</tissue>
    </source>
</reference>
<dbReference type="Proteomes" id="UP000265520">
    <property type="component" value="Unassembled WGS sequence"/>
</dbReference>
<keyword evidence="2" id="KW-1185">Reference proteome</keyword>
<gene>
    <name evidence="1" type="ORF">A2U01_0015318</name>
</gene>
<evidence type="ECO:0000313" key="2">
    <source>
        <dbReference type="Proteomes" id="UP000265520"/>
    </source>
</evidence>